<organism evidence="2 3">
    <name type="scientific">Hibiscus sabdariffa</name>
    <name type="common">roselle</name>
    <dbReference type="NCBI Taxonomy" id="183260"/>
    <lineage>
        <taxon>Eukaryota</taxon>
        <taxon>Viridiplantae</taxon>
        <taxon>Streptophyta</taxon>
        <taxon>Embryophyta</taxon>
        <taxon>Tracheophyta</taxon>
        <taxon>Spermatophyta</taxon>
        <taxon>Magnoliopsida</taxon>
        <taxon>eudicotyledons</taxon>
        <taxon>Gunneridae</taxon>
        <taxon>Pentapetalae</taxon>
        <taxon>rosids</taxon>
        <taxon>malvids</taxon>
        <taxon>Malvales</taxon>
        <taxon>Malvaceae</taxon>
        <taxon>Malvoideae</taxon>
        <taxon>Hibiscus</taxon>
    </lineage>
</organism>
<keyword evidence="3" id="KW-1185">Reference proteome</keyword>
<comment type="caution">
    <text evidence="2">The sequence shown here is derived from an EMBL/GenBank/DDBJ whole genome shotgun (WGS) entry which is preliminary data.</text>
</comment>
<gene>
    <name evidence="2" type="ORF">V6N12_011416</name>
</gene>
<evidence type="ECO:0000313" key="2">
    <source>
        <dbReference type="EMBL" id="KAK8498373.1"/>
    </source>
</evidence>
<dbReference type="EMBL" id="JBBPBM010000265">
    <property type="protein sequence ID" value="KAK8498373.1"/>
    <property type="molecule type" value="Genomic_DNA"/>
</dbReference>
<feature type="region of interest" description="Disordered" evidence="1">
    <location>
        <begin position="23"/>
        <end position="43"/>
    </location>
</feature>
<dbReference type="Proteomes" id="UP001472677">
    <property type="component" value="Unassembled WGS sequence"/>
</dbReference>
<name>A0ABR2AW18_9ROSI</name>
<accession>A0ABR2AW18</accession>
<protein>
    <submittedName>
        <fullName evidence="2">Uncharacterized protein</fullName>
    </submittedName>
</protein>
<evidence type="ECO:0000256" key="1">
    <source>
        <dbReference type="SAM" id="MobiDB-lite"/>
    </source>
</evidence>
<reference evidence="2 3" key="1">
    <citation type="journal article" date="2024" name="G3 (Bethesda)">
        <title>Genome assembly of Hibiscus sabdariffa L. provides insights into metabolisms of medicinal natural products.</title>
        <authorList>
            <person name="Kim T."/>
        </authorList>
    </citation>
    <scope>NUCLEOTIDE SEQUENCE [LARGE SCALE GENOMIC DNA]</scope>
    <source>
        <strain evidence="2">TK-2024</strain>
        <tissue evidence="2">Old leaves</tissue>
    </source>
</reference>
<proteinExistence type="predicted"/>
<sequence length="125" mass="13977">MTRVDALMHKVIAPVSSFTKNDACKASNPNKRAESGKGKKKDGRGVEIVPLLENAQTKTMVYSVVAKNGKHRPCRLWKGGSSKRFRSTLADWILYALKLVDIEASQVILEDKVDMVMSRDNEFPQ</sequence>
<evidence type="ECO:0000313" key="3">
    <source>
        <dbReference type="Proteomes" id="UP001472677"/>
    </source>
</evidence>